<feature type="binding site" evidence="6">
    <location>
        <begin position="271"/>
        <end position="274"/>
    </location>
    <ligand>
        <name>GTP</name>
        <dbReference type="ChEBI" id="CHEBI:37565"/>
    </ligand>
</feature>
<feature type="binding site" evidence="6">
    <location>
        <position position="121"/>
    </location>
    <ligand>
        <name>(6S)-5-formyl-5,6,7,8-tetrahydrofolate</name>
        <dbReference type="ChEBI" id="CHEBI:57457"/>
    </ligand>
</feature>
<keyword evidence="3 6" id="KW-0547">Nucleotide-binding</keyword>
<dbReference type="InterPro" id="IPR004520">
    <property type="entry name" value="GTPase_MnmE"/>
</dbReference>
<dbReference type="Pfam" id="PF10396">
    <property type="entry name" value="TrmE_N"/>
    <property type="match status" value="1"/>
</dbReference>
<dbReference type="InterPro" id="IPR025867">
    <property type="entry name" value="MnmE_helical"/>
</dbReference>
<dbReference type="PANTHER" id="PTHR42714:SF2">
    <property type="entry name" value="TRNA MODIFICATION GTPASE GTPBP3, MITOCHONDRIAL"/>
    <property type="match status" value="1"/>
</dbReference>
<evidence type="ECO:0000313" key="9">
    <source>
        <dbReference type="EMBL" id="MEK8089634.1"/>
    </source>
</evidence>
<dbReference type="InterPro" id="IPR006073">
    <property type="entry name" value="GTP-bd"/>
</dbReference>
<evidence type="ECO:0000256" key="3">
    <source>
        <dbReference type="ARBA" id="ARBA00022741"/>
    </source>
</evidence>
<dbReference type="NCBIfam" id="NF003661">
    <property type="entry name" value="PRK05291.1-3"/>
    <property type="match status" value="1"/>
</dbReference>
<feature type="domain" description="TrmE-type G" evidence="8">
    <location>
        <begin position="217"/>
        <end position="371"/>
    </location>
</feature>
<keyword evidence="6" id="KW-0963">Cytoplasm</keyword>
<dbReference type="InterPro" id="IPR027266">
    <property type="entry name" value="TrmE/GcvT-like"/>
</dbReference>
<comment type="cofactor">
    <cofactor evidence="6">
        <name>K(+)</name>
        <dbReference type="ChEBI" id="CHEBI:29103"/>
    </cofactor>
    <text evidence="6">Binds 1 potassium ion per subunit.</text>
</comment>
<feature type="binding site" evidence="6">
    <location>
        <position position="82"/>
    </location>
    <ligand>
        <name>(6S)-5-formyl-5,6,7,8-tetrahydrofolate</name>
        <dbReference type="ChEBI" id="CHEBI:57457"/>
    </ligand>
</feature>
<feature type="binding site" evidence="6">
    <location>
        <position position="251"/>
    </location>
    <ligand>
        <name>K(+)</name>
        <dbReference type="ChEBI" id="CHEBI:29103"/>
    </ligand>
</feature>
<dbReference type="NCBIfam" id="TIGR00231">
    <property type="entry name" value="small_GTP"/>
    <property type="match status" value="1"/>
</dbReference>
<dbReference type="PROSITE" id="PS51709">
    <property type="entry name" value="G_TRME"/>
    <property type="match status" value="1"/>
</dbReference>
<dbReference type="Pfam" id="PF01926">
    <property type="entry name" value="MMR_HSR1"/>
    <property type="match status" value="1"/>
</dbReference>
<comment type="caution">
    <text evidence="9">The sequence shown here is derived from an EMBL/GenBank/DDBJ whole genome shotgun (WGS) entry which is preliminary data.</text>
</comment>
<dbReference type="SUPFAM" id="SSF52540">
    <property type="entry name" value="P-loop containing nucleoside triphosphate hydrolases"/>
    <property type="match status" value="1"/>
</dbReference>
<keyword evidence="6" id="KW-0460">Magnesium</keyword>
<dbReference type="Gene3D" id="3.30.1360.120">
    <property type="entry name" value="Probable tRNA modification gtpase trme, domain 1"/>
    <property type="match status" value="1"/>
</dbReference>
<keyword evidence="6" id="KW-0479">Metal-binding</keyword>
<dbReference type="InterPro" id="IPR005225">
    <property type="entry name" value="Small_GTP-bd"/>
</dbReference>
<accession>A0ABU9D7Y9</accession>
<evidence type="ECO:0000256" key="2">
    <source>
        <dbReference type="ARBA" id="ARBA00022694"/>
    </source>
</evidence>
<evidence type="ECO:0000256" key="4">
    <source>
        <dbReference type="ARBA" id="ARBA00022958"/>
    </source>
</evidence>
<dbReference type="SUPFAM" id="SSF116878">
    <property type="entry name" value="TrmE connector domain"/>
    <property type="match status" value="1"/>
</dbReference>
<evidence type="ECO:0000256" key="7">
    <source>
        <dbReference type="RuleBase" id="RU003313"/>
    </source>
</evidence>
<dbReference type="InterPro" id="IPR027368">
    <property type="entry name" value="MnmE_dom2"/>
</dbReference>
<dbReference type="InterPro" id="IPR031168">
    <property type="entry name" value="G_TrmE"/>
</dbReference>
<dbReference type="EC" id="3.6.-.-" evidence="6"/>
<dbReference type="GO" id="GO:0016787">
    <property type="term" value="F:hydrolase activity"/>
    <property type="evidence" value="ECO:0007669"/>
    <property type="project" value="UniProtKB-KW"/>
</dbReference>
<feature type="binding site" evidence="6">
    <location>
        <position position="248"/>
    </location>
    <ligand>
        <name>K(+)</name>
        <dbReference type="ChEBI" id="CHEBI:29103"/>
    </ligand>
</feature>
<dbReference type="InterPro" id="IPR027417">
    <property type="entry name" value="P-loop_NTPase"/>
</dbReference>
<dbReference type="EMBL" id="JBBPCO010000006">
    <property type="protein sequence ID" value="MEK8089634.1"/>
    <property type="molecule type" value="Genomic_DNA"/>
</dbReference>
<evidence type="ECO:0000256" key="1">
    <source>
        <dbReference type="ARBA" id="ARBA00011043"/>
    </source>
</evidence>
<dbReference type="Gene3D" id="1.20.120.430">
    <property type="entry name" value="tRNA modification GTPase MnmE domain 2"/>
    <property type="match status" value="1"/>
</dbReference>
<keyword evidence="5 6" id="KW-0342">GTP-binding</keyword>
<evidence type="ECO:0000256" key="5">
    <source>
        <dbReference type="ARBA" id="ARBA00023134"/>
    </source>
</evidence>
<feature type="binding site" evidence="6">
    <location>
        <begin position="352"/>
        <end position="354"/>
    </location>
    <ligand>
        <name>GTP</name>
        <dbReference type="ChEBI" id="CHEBI:37565"/>
    </ligand>
</feature>
<dbReference type="Gene3D" id="3.40.50.300">
    <property type="entry name" value="P-loop containing nucleotide triphosphate hydrolases"/>
    <property type="match status" value="1"/>
</dbReference>
<keyword evidence="6 9" id="KW-0378">Hydrolase</keyword>
<comment type="function">
    <text evidence="6">Exhibits a very high intrinsic GTPase hydrolysis rate. Involved in the addition of a carboxymethylaminomethyl (cmnm) group at the wobble position (U34) of certain tRNAs, forming tRNA-cmnm(5)s(2)U34.</text>
</comment>
<feature type="binding site" evidence="6">
    <location>
        <position position="448"/>
    </location>
    <ligand>
        <name>(6S)-5-formyl-5,6,7,8-tetrahydrofolate</name>
        <dbReference type="ChEBI" id="CHEBI:57457"/>
    </ligand>
</feature>
<name>A0ABU9D7Y9_9PROT</name>
<evidence type="ECO:0000259" key="8">
    <source>
        <dbReference type="PROSITE" id="PS51709"/>
    </source>
</evidence>
<proteinExistence type="inferred from homology"/>
<dbReference type="NCBIfam" id="TIGR00450">
    <property type="entry name" value="mnmE_trmE_thdF"/>
    <property type="match status" value="1"/>
</dbReference>
<feature type="binding site" evidence="6">
    <location>
        <begin position="227"/>
        <end position="232"/>
    </location>
    <ligand>
        <name>GTP</name>
        <dbReference type="ChEBI" id="CHEBI:37565"/>
    </ligand>
</feature>
<reference evidence="9 10" key="1">
    <citation type="submission" date="2024-04" db="EMBL/GenBank/DDBJ databases">
        <authorList>
            <person name="Abashina T."/>
            <person name="Shaikin A."/>
        </authorList>
    </citation>
    <scope>NUCLEOTIDE SEQUENCE [LARGE SCALE GENOMIC DNA]</scope>
    <source>
        <strain evidence="9 10">AAFK</strain>
    </source>
</reference>
<keyword evidence="10" id="KW-1185">Reference proteome</keyword>
<evidence type="ECO:0000256" key="6">
    <source>
        <dbReference type="HAMAP-Rule" id="MF_00379"/>
    </source>
</evidence>
<comment type="subunit">
    <text evidence="6">Homodimer. Heterotetramer of two MnmE and two MnmG subunits.</text>
</comment>
<dbReference type="PANTHER" id="PTHR42714">
    <property type="entry name" value="TRNA MODIFICATION GTPASE GTPBP3"/>
    <property type="match status" value="1"/>
</dbReference>
<comment type="caution">
    <text evidence="6">Lacks conserved residue(s) required for the propagation of feature annotation.</text>
</comment>
<gene>
    <name evidence="6 9" type="primary">mnmE</name>
    <name evidence="6" type="synonym">trmE</name>
    <name evidence="9" type="ORF">WOB96_07625</name>
</gene>
<comment type="subcellular location">
    <subcellularLocation>
        <location evidence="6">Cytoplasm</location>
    </subcellularLocation>
</comment>
<keyword evidence="4 6" id="KW-0630">Potassium</keyword>
<dbReference type="InterPro" id="IPR018948">
    <property type="entry name" value="GTP-bd_TrmE_N"/>
</dbReference>
<feature type="binding site" evidence="6">
    <location>
        <position position="252"/>
    </location>
    <ligand>
        <name>Mg(2+)</name>
        <dbReference type="ChEBI" id="CHEBI:18420"/>
    </ligand>
</feature>
<feature type="binding site" evidence="6">
    <location>
        <position position="231"/>
    </location>
    <ligand>
        <name>Mg(2+)</name>
        <dbReference type="ChEBI" id="CHEBI:18420"/>
    </ligand>
</feature>
<dbReference type="CDD" id="cd04164">
    <property type="entry name" value="trmE"/>
    <property type="match status" value="1"/>
</dbReference>
<protein>
    <recommendedName>
        <fullName evidence="6">tRNA modification GTPase MnmE</fullName>
        <ecNumber evidence="6">3.6.-.-</ecNumber>
    </recommendedName>
</protein>
<dbReference type="HAMAP" id="MF_00379">
    <property type="entry name" value="GTPase_MnmE"/>
    <property type="match status" value="1"/>
</dbReference>
<dbReference type="Pfam" id="PF12631">
    <property type="entry name" value="MnmE_helical"/>
    <property type="match status" value="1"/>
</dbReference>
<keyword evidence="2 6" id="KW-0819">tRNA processing</keyword>
<dbReference type="Proteomes" id="UP001446205">
    <property type="component" value="Unassembled WGS sequence"/>
</dbReference>
<feature type="binding site" evidence="6">
    <location>
        <position position="227"/>
    </location>
    <ligand>
        <name>K(+)</name>
        <dbReference type="ChEBI" id="CHEBI:29103"/>
    </ligand>
</feature>
<feature type="binding site" evidence="6">
    <location>
        <position position="24"/>
    </location>
    <ligand>
        <name>(6S)-5-formyl-5,6,7,8-tetrahydrofolate</name>
        <dbReference type="ChEBI" id="CHEBI:57457"/>
    </ligand>
</feature>
<evidence type="ECO:0000313" key="10">
    <source>
        <dbReference type="Proteomes" id="UP001446205"/>
    </source>
</evidence>
<feature type="binding site" evidence="6">
    <location>
        <position position="246"/>
    </location>
    <ligand>
        <name>K(+)</name>
        <dbReference type="ChEBI" id="CHEBI:29103"/>
    </ligand>
</feature>
<feature type="binding site" evidence="6">
    <location>
        <begin position="246"/>
        <end position="252"/>
    </location>
    <ligand>
        <name>GTP</name>
        <dbReference type="ChEBI" id="CHEBI:37565"/>
    </ligand>
</feature>
<comment type="similarity">
    <text evidence="1 6 7">Belongs to the TRAFAC class TrmE-Era-EngA-EngB-Septin-like GTPase superfamily. TrmE GTPase family.</text>
</comment>
<dbReference type="CDD" id="cd14858">
    <property type="entry name" value="TrmE_N"/>
    <property type="match status" value="1"/>
</dbReference>
<organism evidence="9 10">
    <name type="scientific">Thermithiobacillus plumbiphilus</name>
    <dbReference type="NCBI Taxonomy" id="1729899"/>
    <lineage>
        <taxon>Bacteria</taxon>
        <taxon>Pseudomonadati</taxon>
        <taxon>Pseudomonadota</taxon>
        <taxon>Acidithiobacillia</taxon>
        <taxon>Acidithiobacillales</taxon>
        <taxon>Thermithiobacillaceae</taxon>
        <taxon>Thermithiobacillus</taxon>
    </lineage>
</organism>
<sequence length="448" mass="47687">MFRNADTIAAIATPPGRGGLGVIRISGPQALPIAHRLSGRTTIRSRYAHYVHFRDVRGEPLDTGLLLYFPGPKSFTGEDVVEVQGHGGPVILEMLLARIYALGARAARPGEFSERAFLNDRLDLAQAEAIADLIDAQTQAQARAATRSLAGEFSRVVNQLHEQLLELRAFIEAAIDFPDEELDLLESGQVGQRLQTLSTEVQHLLAQSGQGALLREGARVVLAGLPNAGKSSLLNALAGMESAIVTDVPGTTRDVLREQIQIDGLPLHIVDTAGLRDTQDAVERIGIERAWQAAQEADLCLLVVDALAGFGAEDVAIRDRLAASGAPILTVFNKLDLVTERFALPADAIGISARDGSGFDDLRIRIKALLGYGGEAAGLFSARTRHLDALRRCQQALTAAAGALAAHSGLELLAEDLRQAGEALGEITGQVSADELLGEVFGRFCIGK</sequence>
<dbReference type="PRINTS" id="PR00326">
    <property type="entry name" value="GTP1OBG"/>
</dbReference>
<dbReference type="RefSeq" id="WP_341370687.1">
    <property type="nucleotide sequence ID" value="NZ_JBBPCO010000006.1"/>
</dbReference>